<dbReference type="AlphaFoldDB" id="A0A1W0E834"/>
<dbReference type="InterPro" id="IPR020103">
    <property type="entry name" value="PsdUridine_synth_cat_dom_sf"/>
</dbReference>
<organism evidence="3 4">
    <name type="scientific">Ecytonucleospora hepatopenaei</name>
    <dbReference type="NCBI Taxonomy" id="646526"/>
    <lineage>
        <taxon>Eukaryota</taxon>
        <taxon>Fungi</taxon>
        <taxon>Fungi incertae sedis</taxon>
        <taxon>Microsporidia</taxon>
        <taxon>Enterocytozoonidae</taxon>
        <taxon>Ecytonucleospora</taxon>
    </lineage>
</organism>
<dbReference type="GO" id="GO:0031119">
    <property type="term" value="P:tRNA pseudouridine synthesis"/>
    <property type="evidence" value="ECO:0007669"/>
    <property type="project" value="TreeGrafter"/>
</dbReference>
<evidence type="ECO:0000313" key="2">
    <source>
        <dbReference type="EMBL" id="OQS54305.1"/>
    </source>
</evidence>
<evidence type="ECO:0000256" key="1">
    <source>
        <dbReference type="ARBA" id="ARBA00023235"/>
    </source>
</evidence>
<proteinExistence type="predicted"/>
<evidence type="ECO:0000313" key="4">
    <source>
        <dbReference type="Proteomes" id="UP000192758"/>
    </source>
</evidence>
<keyword evidence="1" id="KW-0413">Isomerase</keyword>
<dbReference type="GO" id="GO:0009982">
    <property type="term" value="F:pseudouridine synthase activity"/>
    <property type="evidence" value="ECO:0007669"/>
    <property type="project" value="InterPro"/>
</dbReference>
<dbReference type="EMBL" id="MNPJ01000010">
    <property type="protein sequence ID" value="OQS55401.1"/>
    <property type="molecule type" value="Genomic_DNA"/>
</dbReference>
<reference evidence="3 4" key="1">
    <citation type="journal article" date="2017" name="Environ. Microbiol.">
        <title>Decay of the glycolytic pathway and adaptation to intranuclear parasitism within Enterocytozoonidae microsporidia.</title>
        <authorList>
            <person name="Wiredu Boakye D."/>
            <person name="Jaroenlak P."/>
            <person name="Prachumwat A."/>
            <person name="Williams T.A."/>
            <person name="Bateman K.S."/>
            <person name="Itsathitphaisarn O."/>
            <person name="Sritunyalucksana K."/>
            <person name="Paszkiewicz K.H."/>
            <person name="Moore K.A."/>
            <person name="Stentiford G.D."/>
            <person name="Williams B.A."/>
        </authorList>
    </citation>
    <scope>NUCLEOTIDE SEQUENCE [LARGE SCALE GENOMIC DNA]</scope>
    <source>
        <strain evidence="3 4">TH1</strain>
    </source>
</reference>
<dbReference type="OrthoDB" id="25767at2759"/>
<protein>
    <submittedName>
        <fullName evidence="2">PUS3</fullName>
    </submittedName>
    <submittedName>
        <fullName evidence="3">tRNA pseudouridylate Sase 1</fullName>
    </submittedName>
</protein>
<name>A0A1W0E834_9MICR</name>
<accession>A0A1W0E834</accession>
<dbReference type="VEuPathDB" id="MicrosporidiaDB:EHP00_1204"/>
<dbReference type="SUPFAM" id="SSF55120">
    <property type="entry name" value="Pseudouridine synthase"/>
    <property type="match status" value="1"/>
</dbReference>
<dbReference type="PANTHER" id="PTHR11142:SF5">
    <property type="entry name" value="TRNA PSEUDOURIDINE(38_39) SYNTHASE"/>
    <property type="match status" value="1"/>
</dbReference>
<dbReference type="GO" id="GO:1990481">
    <property type="term" value="P:mRNA pseudouridine synthesis"/>
    <property type="evidence" value="ECO:0007669"/>
    <property type="project" value="TreeGrafter"/>
</dbReference>
<keyword evidence="4" id="KW-1185">Reference proteome</keyword>
<dbReference type="STRING" id="646526.A0A1W0E834"/>
<dbReference type="VEuPathDB" id="MicrosporidiaDB:EHP00_2583"/>
<dbReference type="GO" id="GO:0005634">
    <property type="term" value="C:nucleus"/>
    <property type="evidence" value="ECO:0007669"/>
    <property type="project" value="TreeGrafter"/>
</dbReference>
<sequence length="464" mass="55374">MIKNNTIEKDTDNKNKVSDDNEMEYIGKYKKYLNNANKSELISKLYKNNLLKPYNKYTGIRKIILNISYDGYKYIGVQEDIGGMSISEELKNALYSAGLFVDDILFSSCIEEFIKNDENSINLYIDNKIKNNIDFCGRTDKGVNASNMLVSLFVKSKYSLKQIYKNIIEKQDGKNVNLFKQQKYVFNGKTFYKSIYEENEFEIKEYDRNEIPYDAVLNKFLPDEITVKSWAPIPLNFSARHDCRERHYKYFITHNIKEFIYGVMTNGKRELFKISYNDFKQVNHNNFKQINYKEDKKICLNEIIDEMRLQYEKAGKILLNLDNFYYLSKHTNEKANYNFKLNFLKFTFMRIYDNETTMEIPLAKNMDIYFSDLERYNIIMCLDIKSYSYLHNMVRKIAFWSKRYVDCGREDFRDVQCASAESLIFYNASFDHKLNFISKQTYEKKIKEKKIAEGEVKREIQRFL</sequence>
<dbReference type="GO" id="GO:0005737">
    <property type="term" value="C:cytoplasm"/>
    <property type="evidence" value="ECO:0007669"/>
    <property type="project" value="TreeGrafter"/>
</dbReference>
<dbReference type="EMBL" id="MNPJ01000021">
    <property type="protein sequence ID" value="OQS54305.1"/>
    <property type="molecule type" value="Genomic_DNA"/>
</dbReference>
<dbReference type="PANTHER" id="PTHR11142">
    <property type="entry name" value="PSEUDOURIDYLATE SYNTHASE"/>
    <property type="match status" value="1"/>
</dbReference>
<dbReference type="InterPro" id="IPR001406">
    <property type="entry name" value="PsdUridine_synth_TruA"/>
</dbReference>
<dbReference type="GO" id="GO:0003723">
    <property type="term" value="F:RNA binding"/>
    <property type="evidence" value="ECO:0007669"/>
    <property type="project" value="InterPro"/>
</dbReference>
<dbReference type="Gene3D" id="3.30.70.580">
    <property type="entry name" value="Pseudouridine synthase I, catalytic domain, N-terminal subdomain"/>
    <property type="match status" value="1"/>
</dbReference>
<dbReference type="InterPro" id="IPR020094">
    <property type="entry name" value="TruA/RsuA/RluB/E/F_N"/>
</dbReference>
<comment type="caution">
    <text evidence="3">The sequence shown here is derived from an EMBL/GenBank/DDBJ whole genome shotgun (WGS) entry which is preliminary data.</text>
</comment>
<gene>
    <name evidence="2" type="primary">PUS3</name>
    <name evidence="2" type="ORF">EHP00_1204</name>
    <name evidence="3" type="ORF">EHP00_2583</name>
</gene>
<dbReference type="Proteomes" id="UP000192758">
    <property type="component" value="Unassembled WGS sequence"/>
</dbReference>
<evidence type="ECO:0000313" key="3">
    <source>
        <dbReference type="EMBL" id="OQS55401.1"/>
    </source>
</evidence>